<dbReference type="Pfam" id="PF14035">
    <property type="entry name" value="YlzJ"/>
    <property type="match status" value="1"/>
</dbReference>
<evidence type="ECO:0000313" key="2">
    <source>
        <dbReference type="Proteomes" id="UP000789833"/>
    </source>
</evidence>
<dbReference type="EMBL" id="CAKJTJ010000002">
    <property type="protein sequence ID" value="CAG9619654.1"/>
    <property type="molecule type" value="Genomic_DNA"/>
</dbReference>
<reference evidence="1 2" key="1">
    <citation type="submission" date="2021-10" db="EMBL/GenBank/DDBJ databases">
        <authorList>
            <person name="Criscuolo A."/>
        </authorList>
    </citation>
    <scope>NUCLEOTIDE SEQUENCE [LARGE SCALE GENOMIC DNA]</scope>
    <source>
        <strain evidence="2">CIP 111883</strain>
    </source>
</reference>
<proteinExistence type="predicted"/>
<gene>
    <name evidence="1" type="ORF">BACCIP111883_00422</name>
</gene>
<organism evidence="1 2">
    <name type="scientific">Sutcliffiella rhizosphaerae</name>
    <dbReference type="NCBI Taxonomy" id="2880967"/>
    <lineage>
        <taxon>Bacteria</taxon>
        <taxon>Bacillati</taxon>
        <taxon>Bacillota</taxon>
        <taxon>Bacilli</taxon>
        <taxon>Bacillales</taxon>
        <taxon>Bacillaceae</taxon>
        <taxon>Sutcliffiella</taxon>
    </lineage>
</organism>
<name>A0ABN8A4R8_9BACI</name>
<accession>A0ABN8A4R8</accession>
<keyword evidence="2" id="KW-1185">Reference proteome</keyword>
<protein>
    <submittedName>
        <fullName evidence="1">Uncharacterized protein</fullName>
    </submittedName>
</protein>
<evidence type="ECO:0000313" key="1">
    <source>
        <dbReference type="EMBL" id="CAG9619654.1"/>
    </source>
</evidence>
<comment type="caution">
    <text evidence="1">The sequence shown here is derived from an EMBL/GenBank/DDBJ whole genome shotgun (WGS) entry which is preliminary data.</text>
</comment>
<dbReference type="InterPro" id="IPR025619">
    <property type="entry name" value="YlzJ"/>
</dbReference>
<sequence length="70" mass="8127">MILYTTMPQELIFPPEDGVYDNVKIIDYNGVSLIVQRTEMNTYQIVRNLSTDPSHYLNQEFSPGQTINFI</sequence>
<dbReference type="Proteomes" id="UP000789833">
    <property type="component" value="Unassembled WGS sequence"/>
</dbReference>
<dbReference type="RefSeq" id="WP_230499597.1">
    <property type="nucleotide sequence ID" value="NZ_CAKJTJ010000002.1"/>
</dbReference>